<dbReference type="Pfam" id="PF04679">
    <property type="entry name" value="DNA_ligase_A_C"/>
    <property type="match status" value="1"/>
</dbReference>
<dbReference type="InterPro" id="IPR012310">
    <property type="entry name" value="DNA_ligase_ATP-dep_cent"/>
</dbReference>
<dbReference type="EMBL" id="CP046457">
    <property type="protein sequence ID" value="QGT98887.1"/>
    <property type="molecule type" value="Genomic_DNA"/>
</dbReference>
<dbReference type="GO" id="GO:0006281">
    <property type="term" value="P:DNA repair"/>
    <property type="evidence" value="ECO:0007669"/>
    <property type="project" value="InterPro"/>
</dbReference>
<dbReference type="InterPro" id="IPR014146">
    <property type="entry name" value="LigD_ligase_dom"/>
</dbReference>
<organism evidence="6 7">
    <name type="scientific">Candidatus Syntrophocurvum alkaliphilum</name>
    <dbReference type="NCBI Taxonomy" id="2293317"/>
    <lineage>
        <taxon>Bacteria</taxon>
        <taxon>Bacillati</taxon>
        <taxon>Bacillota</taxon>
        <taxon>Clostridia</taxon>
        <taxon>Eubacteriales</taxon>
        <taxon>Syntrophomonadaceae</taxon>
        <taxon>Candidatus Syntrophocurvum</taxon>
    </lineage>
</organism>
<dbReference type="KEGG" id="salq:SYNTR_0294"/>
<comment type="similarity">
    <text evidence="1">Belongs to the ATP-dependent DNA ligase family.</text>
</comment>
<keyword evidence="3 6" id="KW-0436">Ligase</keyword>
<evidence type="ECO:0000256" key="2">
    <source>
        <dbReference type="ARBA" id="ARBA00012727"/>
    </source>
</evidence>
<protein>
    <recommendedName>
        <fullName evidence="2">DNA ligase (ATP)</fullName>
        <ecNumber evidence="2">6.5.1.1</ecNumber>
    </recommendedName>
</protein>
<accession>A0A6I6D8P3</accession>
<dbReference type="EC" id="6.5.1.1" evidence="2"/>
<evidence type="ECO:0000313" key="7">
    <source>
        <dbReference type="Proteomes" id="UP000426444"/>
    </source>
</evidence>
<dbReference type="SUPFAM" id="SSF50249">
    <property type="entry name" value="Nucleic acid-binding proteins"/>
    <property type="match status" value="1"/>
</dbReference>
<dbReference type="Gene3D" id="3.30.470.30">
    <property type="entry name" value="DNA ligase/mRNA capping enzyme"/>
    <property type="match status" value="1"/>
</dbReference>
<evidence type="ECO:0000256" key="3">
    <source>
        <dbReference type="ARBA" id="ARBA00022598"/>
    </source>
</evidence>
<dbReference type="RefSeq" id="WP_156202836.1">
    <property type="nucleotide sequence ID" value="NZ_CP046457.1"/>
</dbReference>
<dbReference type="CDD" id="cd07971">
    <property type="entry name" value="OBF_DNA_ligase_LigD"/>
    <property type="match status" value="1"/>
</dbReference>
<dbReference type="GO" id="GO:0003910">
    <property type="term" value="F:DNA ligase (ATP) activity"/>
    <property type="evidence" value="ECO:0007669"/>
    <property type="project" value="UniProtKB-EC"/>
</dbReference>
<dbReference type="Gene3D" id="2.40.50.140">
    <property type="entry name" value="Nucleic acid-binding proteins"/>
    <property type="match status" value="1"/>
</dbReference>
<dbReference type="GO" id="GO:0006310">
    <property type="term" value="P:DNA recombination"/>
    <property type="evidence" value="ECO:0007669"/>
    <property type="project" value="InterPro"/>
</dbReference>
<dbReference type="OrthoDB" id="9802472at2"/>
<dbReference type="SUPFAM" id="SSF56091">
    <property type="entry name" value="DNA ligase/mRNA capping enzyme, catalytic domain"/>
    <property type="match status" value="1"/>
</dbReference>
<dbReference type="PROSITE" id="PS00333">
    <property type="entry name" value="DNA_LIGASE_A2"/>
    <property type="match status" value="1"/>
</dbReference>
<evidence type="ECO:0000256" key="1">
    <source>
        <dbReference type="ARBA" id="ARBA00007572"/>
    </source>
</evidence>
<reference evidence="7" key="1">
    <citation type="journal article" date="2019" name="Microbiology">
        <title>Complete Genome Sequence of an Uncultured Bacterium of the Candidate Phylum Bipolaricaulota.</title>
        <authorList>
            <person name="Kadnikov V.V."/>
            <person name="Mardanov A.V."/>
            <person name="Beletsky A.V."/>
            <person name="Frank Y.A."/>
            <person name="Karnachuk O.V."/>
            <person name="Ravin N.V."/>
        </authorList>
    </citation>
    <scope>NUCLEOTIDE SEQUENCE [LARGE SCALE GENOMIC DNA]</scope>
</reference>
<evidence type="ECO:0000256" key="4">
    <source>
        <dbReference type="ARBA" id="ARBA00034003"/>
    </source>
</evidence>
<dbReference type="Proteomes" id="UP000426444">
    <property type="component" value="Chromosome"/>
</dbReference>
<dbReference type="InterPro" id="IPR012309">
    <property type="entry name" value="DNA_ligase_ATP-dep_C"/>
</dbReference>
<gene>
    <name evidence="6" type="ORF">SYNTR_0294</name>
</gene>
<dbReference type="InterPro" id="IPR012340">
    <property type="entry name" value="NA-bd_OB-fold"/>
</dbReference>
<dbReference type="NCBIfam" id="TIGR02779">
    <property type="entry name" value="NHEJ_ligase_lig"/>
    <property type="match status" value="1"/>
</dbReference>
<dbReference type="Gene3D" id="3.30.1490.70">
    <property type="match status" value="1"/>
</dbReference>
<evidence type="ECO:0000259" key="5">
    <source>
        <dbReference type="PROSITE" id="PS50160"/>
    </source>
</evidence>
<dbReference type="AlphaFoldDB" id="A0A6I6D8P3"/>
<dbReference type="InterPro" id="IPR016059">
    <property type="entry name" value="DNA_ligase_ATP-dep_CS"/>
</dbReference>
<keyword evidence="7" id="KW-1185">Reference proteome</keyword>
<dbReference type="GO" id="GO:0005524">
    <property type="term" value="F:ATP binding"/>
    <property type="evidence" value="ECO:0007669"/>
    <property type="project" value="InterPro"/>
</dbReference>
<dbReference type="InterPro" id="IPR050191">
    <property type="entry name" value="ATP-dep_DNA_ligase"/>
</dbReference>
<proteinExistence type="inferred from homology"/>
<comment type="catalytic activity">
    <reaction evidence="4">
        <text>ATP + (deoxyribonucleotide)n-3'-hydroxyl + 5'-phospho-(deoxyribonucleotide)m = (deoxyribonucleotide)n+m + AMP + diphosphate.</text>
        <dbReference type="EC" id="6.5.1.1"/>
    </reaction>
</comment>
<sequence>MLYEEIIKIAPMLPILHNEPFDDKNYVYQVKWDGVRIIANINSNKVELINRNYKYKTLQYPELLTLSNQVNAKNTVLDGEVVVLKAGKPSFESVIRRDKAKSKEKINHLKSLFPITYLVFDILAKDNKPLHKTPLIDRKKILTDTLIENQFVQLVEDFNSGIKLFEAIKGQELEGIVAKKKTSLYIPGKKHKDWFKIKYRRNQLCVVAGYTCRSNIVNSLLLGAYRDNELYYIGRVGSGLTVNEWNSLTNELPKLVITNSPFVNYQAKPNKTFSFVKPVLVVNVSYVEWTESMHLRSPVIVNFTNNNPSECLL</sequence>
<feature type="domain" description="ATP-dependent DNA ligase family profile" evidence="5">
    <location>
        <begin position="115"/>
        <end position="238"/>
    </location>
</feature>
<dbReference type="PANTHER" id="PTHR45674:SF4">
    <property type="entry name" value="DNA LIGASE 1"/>
    <property type="match status" value="1"/>
</dbReference>
<name>A0A6I6D8P3_9FIRM</name>
<evidence type="ECO:0000313" key="6">
    <source>
        <dbReference type="EMBL" id="QGT98887.1"/>
    </source>
</evidence>
<dbReference type="CDD" id="cd07906">
    <property type="entry name" value="Adenylation_DNA_ligase_LigD_LigC"/>
    <property type="match status" value="1"/>
</dbReference>
<dbReference type="Pfam" id="PF01068">
    <property type="entry name" value="DNA_ligase_A_M"/>
    <property type="match status" value="1"/>
</dbReference>
<dbReference type="PROSITE" id="PS50160">
    <property type="entry name" value="DNA_LIGASE_A3"/>
    <property type="match status" value="1"/>
</dbReference>
<dbReference type="PANTHER" id="PTHR45674">
    <property type="entry name" value="DNA LIGASE 1/3 FAMILY MEMBER"/>
    <property type="match status" value="1"/>
</dbReference>